<reference evidence="2" key="1">
    <citation type="submission" date="2017-09" db="EMBL/GenBank/DDBJ databases">
        <title>Brachybacterium sp. VM2412.</title>
        <authorList>
            <person name="Tak E.J."/>
            <person name="Bae J.-W."/>
        </authorList>
    </citation>
    <scope>NUCLEOTIDE SEQUENCE [LARGE SCALE GENOMIC DNA]</scope>
    <source>
        <strain evidence="2">VM2412</strain>
    </source>
</reference>
<gene>
    <name evidence="1" type="ORF">CFK38_14325</name>
</gene>
<proteinExistence type="predicted"/>
<evidence type="ECO:0000313" key="2">
    <source>
        <dbReference type="Proteomes" id="UP000218165"/>
    </source>
</evidence>
<dbReference type="RefSeq" id="WP_096803677.1">
    <property type="nucleotide sequence ID" value="NZ_CP023563.1"/>
</dbReference>
<dbReference type="OrthoDB" id="1637728at2"/>
<sequence>MTQVSLALRAPSANRVYAQAAGALALAEAHWVLGAHQGAAPVVRERMVSGMDALEVRTEEDSSTRATAADSASAATTVRLLASLSATLGVLDVIEEAAAGSAVPTAPLLRPRDLPGLLHHPADLETILRYPGKTNEQFTALLINLAAALSTRRAGLFDGTLSLLDPLCGRGTTLNRALRLGLSPVGAEIDRKDVEAYRAFLGTWLRDHRLKHTLDSTRLTVHGEQLGTRFEAELAPDKQTLRAGGGQRLTVLGCDTARLGQLLPAASVDALVADLPYGVQHGSRADGAWRRSPLEVLRAAAPGWRRLLRDGAGIALAVNRRTLDHDQASAVLAESGLRVLSTDGAFRHRVDQSIDRDILLAVPTNHPRVEQLSALAADQENEIS</sequence>
<dbReference type="Proteomes" id="UP000218165">
    <property type="component" value="Chromosome"/>
</dbReference>
<dbReference type="SUPFAM" id="SSF53335">
    <property type="entry name" value="S-adenosyl-L-methionine-dependent methyltransferases"/>
    <property type="match status" value="1"/>
</dbReference>
<keyword evidence="2" id="KW-1185">Reference proteome</keyword>
<protein>
    <submittedName>
        <fullName evidence="1">Uncharacterized protein</fullName>
    </submittedName>
</protein>
<name>A0A291GRF8_9MICO</name>
<dbReference type="InterPro" id="IPR029063">
    <property type="entry name" value="SAM-dependent_MTases_sf"/>
</dbReference>
<dbReference type="AlphaFoldDB" id="A0A291GRF8"/>
<dbReference type="KEGG" id="brz:CFK38_14325"/>
<dbReference type="Gene3D" id="3.40.50.150">
    <property type="entry name" value="Vaccinia Virus protein VP39"/>
    <property type="match status" value="1"/>
</dbReference>
<accession>A0A291GRF8</accession>
<organism evidence="1 2">
    <name type="scientific">Brachybacterium vulturis</name>
    <dbReference type="NCBI Taxonomy" id="2017484"/>
    <lineage>
        <taxon>Bacteria</taxon>
        <taxon>Bacillati</taxon>
        <taxon>Actinomycetota</taxon>
        <taxon>Actinomycetes</taxon>
        <taxon>Micrococcales</taxon>
        <taxon>Dermabacteraceae</taxon>
        <taxon>Brachybacterium</taxon>
    </lineage>
</organism>
<dbReference type="EMBL" id="CP023563">
    <property type="protein sequence ID" value="ATG52566.1"/>
    <property type="molecule type" value="Genomic_DNA"/>
</dbReference>
<evidence type="ECO:0000313" key="1">
    <source>
        <dbReference type="EMBL" id="ATG52566.1"/>
    </source>
</evidence>